<reference evidence="1" key="2">
    <citation type="submission" date="2025-03" db="EMBL/GenBank/DDBJ databases">
        <authorList>
            <consortium name="ELIXIR-Norway"/>
            <consortium name="Elixir Norway"/>
        </authorList>
    </citation>
    <scope>NUCLEOTIDE SEQUENCE</scope>
</reference>
<sequence>MRTSRLGELLTPWKHAKMAASPSGCPADVIPVGPQVGVKEVSCLQADAPGQVQESEAHKAWAHPDLMLPRWACE</sequence>
<reference evidence="1" key="1">
    <citation type="submission" date="2023-05" db="EMBL/GenBank/DDBJ databases">
        <authorList>
            <consortium name="ELIXIR-Norway"/>
        </authorList>
    </citation>
    <scope>NUCLEOTIDE SEQUENCE</scope>
</reference>
<accession>A0AC59Z8Z1</accession>
<dbReference type="Proteomes" id="UP001162501">
    <property type="component" value="Chromosome 26"/>
</dbReference>
<gene>
    <name evidence="1" type="ORF">MRATA1EN22A_LOCUS15552</name>
</gene>
<dbReference type="EMBL" id="OX596110">
    <property type="protein sequence ID" value="CAN0319312.1"/>
    <property type="molecule type" value="Genomic_DNA"/>
</dbReference>
<protein>
    <submittedName>
        <fullName evidence="1">Uncharacterized protein</fullName>
    </submittedName>
</protein>
<feature type="non-terminal residue" evidence="1">
    <location>
        <position position="74"/>
    </location>
</feature>
<proteinExistence type="predicted"/>
<organism evidence="1 2">
    <name type="scientific">Rangifer tarandus platyrhynchus</name>
    <name type="common">Svalbard reindeer</name>
    <dbReference type="NCBI Taxonomy" id="3082113"/>
    <lineage>
        <taxon>Eukaryota</taxon>
        <taxon>Metazoa</taxon>
        <taxon>Chordata</taxon>
        <taxon>Craniata</taxon>
        <taxon>Vertebrata</taxon>
        <taxon>Euteleostomi</taxon>
        <taxon>Mammalia</taxon>
        <taxon>Eutheria</taxon>
        <taxon>Laurasiatheria</taxon>
        <taxon>Artiodactyla</taxon>
        <taxon>Ruminantia</taxon>
        <taxon>Pecora</taxon>
        <taxon>Cervidae</taxon>
        <taxon>Odocoileinae</taxon>
        <taxon>Rangifer</taxon>
    </lineage>
</organism>
<evidence type="ECO:0000313" key="1">
    <source>
        <dbReference type="EMBL" id="CAN0319312.1"/>
    </source>
</evidence>
<name>A0AC59Z8Z1_RANTA</name>
<evidence type="ECO:0000313" key="2">
    <source>
        <dbReference type="Proteomes" id="UP001162501"/>
    </source>
</evidence>